<feature type="coiled-coil region" evidence="6">
    <location>
        <begin position="494"/>
        <end position="542"/>
    </location>
</feature>
<dbReference type="InterPro" id="IPR032396">
    <property type="entry name" value="SAS-6_N"/>
</dbReference>
<evidence type="ECO:0000256" key="7">
    <source>
        <dbReference type="SAM" id="MobiDB-lite"/>
    </source>
</evidence>
<feature type="coiled-coil region" evidence="6">
    <location>
        <begin position="229"/>
        <end position="263"/>
    </location>
</feature>
<dbReference type="EMBL" id="DAKRPA010000146">
    <property type="protein sequence ID" value="DAZ97126.1"/>
    <property type="molecule type" value="Genomic_DNA"/>
</dbReference>
<comment type="subcellular location">
    <subcellularLocation>
        <location evidence="1">Cytoplasm</location>
        <location evidence="1">Cytoskeleton</location>
        <location evidence="1">Microtubule organizing center</location>
        <location evidence="1">Centrosome</location>
    </subcellularLocation>
</comment>
<evidence type="ECO:0000256" key="4">
    <source>
        <dbReference type="ARBA" id="ARBA00023212"/>
    </source>
</evidence>
<keyword evidence="5" id="KW-0131">Cell cycle</keyword>
<evidence type="ECO:0000313" key="9">
    <source>
        <dbReference type="EMBL" id="DAZ97126.1"/>
    </source>
</evidence>
<dbReference type="Pfam" id="PF16531">
    <property type="entry name" value="SAS-6_N"/>
    <property type="match status" value="1"/>
</dbReference>
<proteinExistence type="predicted"/>
<dbReference type="Proteomes" id="UP001146120">
    <property type="component" value="Unassembled WGS sequence"/>
</dbReference>
<keyword evidence="2" id="KW-0963">Cytoplasm</keyword>
<name>A0AAV2YSB6_9STRA</name>
<comment type="caution">
    <text evidence="9">The sequence shown here is derived from an EMBL/GenBank/DDBJ whole genome shotgun (WGS) entry which is preliminary data.</text>
</comment>
<keyword evidence="4" id="KW-0206">Cytoskeleton</keyword>
<feature type="domain" description="Spindle assembly abnormal protein 6 N-terminal" evidence="8">
    <location>
        <begin position="20"/>
        <end position="118"/>
    </location>
</feature>
<dbReference type="AlphaFoldDB" id="A0AAV2YSB6"/>
<gene>
    <name evidence="9" type="ORF">N0F65_010449</name>
</gene>
<reference evidence="9" key="2">
    <citation type="journal article" date="2023" name="Microbiol Resour">
        <title>Decontamination and Annotation of the Draft Genome Sequence of the Oomycete Lagenidium giganteum ARSEF 373.</title>
        <authorList>
            <person name="Morgan W.R."/>
            <person name="Tartar A."/>
        </authorList>
    </citation>
    <scope>NUCLEOTIDE SEQUENCE</scope>
    <source>
        <strain evidence="9">ARSEF 373</strain>
    </source>
</reference>
<feature type="coiled-coil region" evidence="6">
    <location>
        <begin position="291"/>
        <end position="458"/>
    </location>
</feature>
<evidence type="ECO:0000256" key="2">
    <source>
        <dbReference type="ARBA" id="ARBA00022490"/>
    </source>
</evidence>
<dbReference type="PANTHER" id="PTHR44281:SF2">
    <property type="entry name" value="SPINDLE ASSEMBLY ABNORMAL PROTEIN 6 HOMOLOG"/>
    <property type="match status" value="1"/>
</dbReference>
<sequence>MSLDGTPRSGMEHFDRDAPLFDKRLHVLVQHPDREEKLTPLTIRLLNGVRQNSATNQKERVFRVEITDDEGANPYFLYVWSVSEEEFHELKQQQRLLVDFAKFPSNLIELLKCCLKDSACQRSIDAEDGNSDEVSGHSGEDDDARSMESQLISGKARPKGPIPLSYLAVLNTADTSGHGIFSIVETNPFKHLTHLSLQFCPGDDAAIKSYLASRLAQTTAEKQAVTASLKKTSQELERATKHERQLQEQVDDATRANETAMAKAKMEFSEELNMHREKAASTLKQTEDAHNNKLDETVAKYEDEVASQNAVDGFSSTVSHGHYSQLRQLRAKLAESDAMVQRLSKEKYQHEIKIEQLTTQSKDLGSGNTTLAEQLQTMRQQNKELDQRVFQQDKMLNQAELKIAALQQQVLDKEEVLTKTTDLLESARTHKQEIEDSLRMYRDNHNQLQQKLELSIAEINKGNEIIERIQTESRALRMKMKMKSKIIKQQEHIIEEKQAQHSETLRQLKSAEADVKKRDEHILSLKDKVKDLSQKLEDSNKLLASNQQVITWLNKEINEAQISHQRRSSAHPSVYTFRPSTRLPEDSALVRPASTLGVSQPNLA</sequence>
<dbReference type="PANTHER" id="PTHR44281">
    <property type="entry name" value="SPINDLE ASSEMBLY ABNORMAL PROTEIN 6 HOMOLOG"/>
    <property type="match status" value="1"/>
</dbReference>
<dbReference type="Gene3D" id="2.170.210.20">
    <property type="entry name" value="Spindle assembly abnormal protein 6, N-terminal domain"/>
    <property type="match status" value="1"/>
</dbReference>
<accession>A0AAV2YSB6</accession>
<keyword evidence="3 6" id="KW-0175">Coiled coil</keyword>
<evidence type="ECO:0000256" key="3">
    <source>
        <dbReference type="ARBA" id="ARBA00023054"/>
    </source>
</evidence>
<evidence type="ECO:0000313" key="10">
    <source>
        <dbReference type="Proteomes" id="UP001146120"/>
    </source>
</evidence>
<dbReference type="InterPro" id="IPR038558">
    <property type="entry name" value="SAS-6_N_sf"/>
</dbReference>
<dbReference type="GO" id="GO:0005813">
    <property type="term" value="C:centrosome"/>
    <property type="evidence" value="ECO:0007669"/>
    <property type="project" value="UniProtKB-SubCell"/>
</dbReference>
<keyword evidence="10" id="KW-1185">Reference proteome</keyword>
<evidence type="ECO:0000256" key="5">
    <source>
        <dbReference type="ARBA" id="ARBA00023306"/>
    </source>
</evidence>
<protein>
    <recommendedName>
        <fullName evidence="8">Spindle assembly abnormal protein 6 N-terminal domain-containing protein</fullName>
    </recommendedName>
</protein>
<evidence type="ECO:0000259" key="8">
    <source>
        <dbReference type="Pfam" id="PF16531"/>
    </source>
</evidence>
<feature type="region of interest" description="Disordered" evidence="7">
    <location>
        <begin position="126"/>
        <end position="157"/>
    </location>
</feature>
<reference evidence="9" key="1">
    <citation type="submission" date="2022-11" db="EMBL/GenBank/DDBJ databases">
        <authorList>
            <person name="Morgan W.R."/>
            <person name="Tartar A."/>
        </authorList>
    </citation>
    <scope>NUCLEOTIDE SEQUENCE</scope>
    <source>
        <strain evidence="9">ARSEF 373</strain>
    </source>
</reference>
<organism evidence="9 10">
    <name type="scientific">Lagenidium giganteum</name>
    <dbReference type="NCBI Taxonomy" id="4803"/>
    <lineage>
        <taxon>Eukaryota</taxon>
        <taxon>Sar</taxon>
        <taxon>Stramenopiles</taxon>
        <taxon>Oomycota</taxon>
        <taxon>Peronosporomycetes</taxon>
        <taxon>Pythiales</taxon>
        <taxon>Pythiaceae</taxon>
    </lineage>
</organism>
<dbReference type="CDD" id="cd10142">
    <property type="entry name" value="HD_SAS6_N"/>
    <property type="match status" value="1"/>
</dbReference>
<evidence type="ECO:0000256" key="6">
    <source>
        <dbReference type="SAM" id="Coils"/>
    </source>
</evidence>
<evidence type="ECO:0000256" key="1">
    <source>
        <dbReference type="ARBA" id="ARBA00004300"/>
    </source>
</evidence>